<dbReference type="Gene3D" id="3.90.1200.10">
    <property type="match status" value="1"/>
</dbReference>
<proteinExistence type="predicted"/>
<accession>A0ABX7VTJ2</accession>
<dbReference type="Proteomes" id="UP000665043">
    <property type="component" value="Chromosome"/>
</dbReference>
<keyword evidence="2" id="KW-1185">Reference proteome</keyword>
<dbReference type="PANTHER" id="PTHR39179">
    <property type="entry name" value="SPORE COAT PROTEIN I"/>
    <property type="match status" value="1"/>
</dbReference>
<evidence type="ECO:0008006" key="3">
    <source>
        <dbReference type="Google" id="ProtNLM"/>
    </source>
</evidence>
<evidence type="ECO:0000313" key="1">
    <source>
        <dbReference type="EMBL" id="QTN00200.1"/>
    </source>
</evidence>
<dbReference type="InterPro" id="IPR047175">
    <property type="entry name" value="CotS-like"/>
</dbReference>
<protein>
    <recommendedName>
        <fullName evidence="3">Spore coat protein YutH</fullName>
    </recommendedName>
</protein>
<evidence type="ECO:0000313" key="2">
    <source>
        <dbReference type="Proteomes" id="UP000665043"/>
    </source>
</evidence>
<gene>
    <name evidence="1" type="ORF">ERJ70_13370</name>
</gene>
<organism evidence="1 2">
    <name type="scientific">Sediminibacillus dalangtanensis</name>
    <dbReference type="NCBI Taxonomy" id="2729421"/>
    <lineage>
        <taxon>Bacteria</taxon>
        <taxon>Bacillati</taxon>
        <taxon>Bacillota</taxon>
        <taxon>Bacilli</taxon>
        <taxon>Bacillales</taxon>
        <taxon>Bacillaceae</taxon>
        <taxon>Sediminibacillus</taxon>
    </lineage>
</organism>
<dbReference type="RefSeq" id="WP_209365343.1">
    <property type="nucleotide sequence ID" value="NZ_CP046956.1"/>
</dbReference>
<reference evidence="1 2" key="1">
    <citation type="submission" date="2019-12" db="EMBL/GenBank/DDBJ databases">
        <title>The whole genome sequencing of a strain isolated from a Mars analog, Dalangtan Playa.</title>
        <authorList>
            <person name="Huang T."/>
        </authorList>
    </citation>
    <scope>NUCLEOTIDE SEQUENCE [LARGE SCALE GENOMIC DNA]</scope>
    <source>
        <strain evidence="1 2">DP4-553-S</strain>
    </source>
</reference>
<dbReference type="EMBL" id="CP046956">
    <property type="protein sequence ID" value="QTN00200.1"/>
    <property type="molecule type" value="Genomic_DNA"/>
</dbReference>
<dbReference type="PANTHER" id="PTHR39179:SF2">
    <property type="entry name" value="ENDOSPORE COAT-ASSOCIATED PROTEIN YUTH"/>
    <property type="match status" value="1"/>
</dbReference>
<name>A0ABX7VTJ2_9BACI</name>
<sequence length="323" mass="37770">MLELLSEYIDGFQGSEVTIDGMKGYRLDEDCFFIIPKSASDKRYFEQKAVGEYFFQNGFTRFAIPIVNKQGDLFTEFGSQPYVVMYANLSEEREYTGHGANLASFHQMGRNYPYQPSEAVAYGQWKQLWISKLTLFDSMFQQQYNERPVSRFQRLFIDTYPYVSGCTENALQYLQEAESEQRFDEGDGGSFTFQRYSGQVQKQMIWPDEIVYDHAARDIAEYIRGLLLQPDSALSEIEQFLSEYQSIKPLSIFSWRLVYARLLLPIHLFDYLETGISSRDPEFTFKGYVELLENQPEYEQKMRTFFADLGLDAEALHIPVLDW</sequence>